<dbReference type="EMBL" id="JACNJD010000168">
    <property type="protein sequence ID" value="MBC8176849.1"/>
    <property type="molecule type" value="Genomic_DNA"/>
</dbReference>
<keyword evidence="5" id="KW-0804">Transcription</keyword>
<gene>
    <name evidence="10" type="ORF">H8E19_05545</name>
</gene>
<dbReference type="SUPFAM" id="SSF52172">
    <property type="entry name" value="CheY-like"/>
    <property type="match status" value="1"/>
</dbReference>
<dbReference type="InterPro" id="IPR005467">
    <property type="entry name" value="His_kinase_dom"/>
</dbReference>
<evidence type="ECO:0000256" key="6">
    <source>
        <dbReference type="PROSITE-ProRule" id="PRU00169"/>
    </source>
</evidence>
<comment type="catalytic activity">
    <reaction evidence="1">
        <text>ATP + protein L-histidine = ADP + protein N-phospho-L-histidine.</text>
        <dbReference type="EC" id="2.7.13.3"/>
    </reaction>
</comment>
<dbReference type="Pfam" id="PF00072">
    <property type="entry name" value="Response_reg"/>
    <property type="match status" value="1"/>
</dbReference>
<name>A0A8J6N079_9DELT</name>
<dbReference type="InterPro" id="IPR036890">
    <property type="entry name" value="HATPase_C_sf"/>
</dbReference>
<dbReference type="PANTHER" id="PTHR43547">
    <property type="entry name" value="TWO-COMPONENT HISTIDINE KINASE"/>
    <property type="match status" value="1"/>
</dbReference>
<dbReference type="SMART" id="SM00387">
    <property type="entry name" value="HATPase_c"/>
    <property type="match status" value="1"/>
</dbReference>
<accession>A0A8J6N079</accession>
<evidence type="ECO:0000313" key="10">
    <source>
        <dbReference type="EMBL" id="MBC8176849.1"/>
    </source>
</evidence>
<dbReference type="Gene3D" id="1.10.287.130">
    <property type="match status" value="1"/>
</dbReference>
<reference evidence="10 11" key="1">
    <citation type="submission" date="2020-08" db="EMBL/GenBank/DDBJ databases">
        <title>Bridging the membrane lipid divide: bacteria of the FCB group superphylum have the potential to synthesize archaeal ether lipids.</title>
        <authorList>
            <person name="Villanueva L."/>
            <person name="Von Meijenfeldt F.A.B."/>
            <person name="Westbye A.B."/>
            <person name="Yadav S."/>
            <person name="Hopmans E.C."/>
            <person name="Dutilh B.E."/>
            <person name="Sinninghe Damste J.S."/>
        </authorList>
    </citation>
    <scope>NUCLEOTIDE SEQUENCE [LARGE SCALE GENOMIC DNA]</scope>
    <source>
        <strain evidence="10">NIOZ-UU27</strain>
    </source>
</reference>
<feature type="domain" description="Response regulatory" evidence="9">
    <location>
        <begin position="6"/>
        <end position="120"/>
    </location>
</feature>
<evidence type="ECO:0000313" key="11">
    <source>
        <dbReference type="Proteomes" id="UP000650524"/>
    </source>
</evidence>
<feature type="modified residue" description="4-aspartylphosphate" evidence="6">
    <location>
        <position position="55"/>
    </location>
</feature>
<dbReference type="Proteomes" id="UP000650524">
    <property type="component" value="Unassembled WGS sequence"/>
</dbReference>
<evidence type="ECO:0000256" key="2">
    <source>
        <dbReference type="ARBA" id="ARBA00012438"/>
    </source>
</evidence>
<dbReference type="InterPro" id="IPR001789">
    <property type="entry name" value="Sig_transdc_resp-reg_receiver"/>
</dbReference>
<keyword evidence="4" id="KW-0805">Transcription regulation</keyword>
<feature type="coiled-coil region" evidence="7">
    <location>
        <begin position="122"/>
        <end position="153"/>
    </location>
</feature>
<dbReference type="InterPro" id="IPR003594">
    <property type="entry name" value="HATPase_dom"/>
</dbReference>
<dbReference type="SMART" id="SM00448">
    <property type="entry name" value="REC"/>
    <property type="match status" value="1"/>
</dbReference>
<keyword evidence="7" id="KW-0175">Coiled coil</keyword>
<dbReference type="SUPFAM" id="SSF55874">
    <property type="entry name" value="ATPase domain of HSP90 chaperone/DNA topoisomerase II/histidine kinase"/>
    <property type="match status" value="1"/>
</dbReference>
<dbReference type="PANTHER" id="PTHR43547:SF2">
    <property type="entry name" value="HYBRID SIGNAL TRANSDUCTION HISTIDINE KINASE C"/>
    <property type="match status" value="1"/>
</dbReference>
<dbReference type="EC" id="2.7.13.3" evidence="2"/>
<evidence type="ECO:0000256" key="4">
    <source>
        <dbReference type="ARBA" id="ARBA00023015"/>
    </source>
</evidence>
<protein>
    <recommendedName>
        <fullName evidence="2">histidine kinase</fullName>
        <ecNumber evidence="2">2.7.13.3</ecNumber>
    </recommendedName>
</protein>
<dbReference type="Pfam" id="PF02518">
    <property type="entry name" value="HATPase_c"/>
    <property type="match status" value="1"/>
</dbReference>
<evidence type="ECO:0000259" key="9">
    <source>
        <dbReference type="PROSITE" id="PS50110"/>
    </source>
</evidence>
<dbReference type="InterPro" id="IPR004358">
    <property type="entry name" value="Sig_transdc_His_kin-like_C"/>
</dbReference>
<feature type="domain" description="Histidine kinase" evidence="8">
    <location>
        <begin position="162"/>
        <end position="379"/>
    </location>
</feature>
<dbReference type="Gene3D" id="3.30.565.10">
    <property type="entry name" value="Histidine kinase-like ATPase, C-terminal domain"/>
    <property type="match status" value="1"/>
</dbReference>
<organism evidence="10 11">
    <name type="scientific">Candidatus Desulfacyla euxinica</name>
    <dbReference type="NCBI Taxonomy" id="2841693"/>
    <lineage>
        <taxon>Bacteria</taxon>
        <taxon>Deltaproteobacteria</taxon>
        <taxon>Candidatus Desulfacyla</taxon>
    </lineage>
</organism>
<evidence type="ECO:0000256" key="3">
    <source>
        <dbReference type="ARBA" id="ARBA00022553"/>
    </source>
</evidence>
<dbReference type="PROSITE" id="PS50110">
    <property type="entry name" value="RESPONSE_REGULATORY"/>
    <property type="match status" value="1"/>
</dbReference>
<dbReference type="InterPro" id="IPR011006">
    <property type="entry name" value="CheY-like_superfamily"/>
</dbReference>
<sequence>MVENEKILLVDDEEGIRKVLGISLADSGYNVMTAANGEEAIDLFKKMDPPIVLTDIKMPGMDGIQLLKRIKEDSPDTEVIMITGHGDMDLAIESLKFGAVDFITKPINDDVLEIALKRAKERIFLKAKLKEYTENLERLVQEKTQKLVNAERLAAVGQTVAGLAHAIKNVTGGLTGGVFVLEKGIELDNEKYLSEGWEMVKANVGRVKNLALDLLNFSKELAPDYQLCDPNQPVREVFDLMLPRASEYGVILEKDLNKGIPEVWLDPEGIHRCLLNLATNAIDACTDISRPHEQGKVVLRSVKTESCAVEYQVVDNGCGMDQEAETKMFQGFFSTKGSRGTGLGLMITKKIIDEHGGFIGCESERGKGTRFIVRLPEKDNPSEVKAG</sequence>
<dbReference type="FunFam" id="3.40.50.2300:FF:000018">
    <property type="entry name" value="DNA-binding transcriptional regulator NtrC"/>
    <property type="match status" value="1"/>
</dbReference>
<dbReference type="Gene3D" id="3.40.50.2300">
    <property type="match status" value="1"/>
</dbReference>
<dbReference type="PROSITE" id="PS50109">
    <property type="entry name" value="HIS_KIN"/>
    <property type="match status" value="1"/>
</dbReference>
<comment type="caution">
    <text evidence="10">The sequence shown here is derived from an EMBL/GenBank/DDBJ whole genome shotgun (WGS) entry which is preliminary data.</text>
</comment>
<evidence type="ECO:0000259" key="8">
    <source>
        <dbReference type="PROSITE" id="PS50109"/>
    </source>
</evidence>
<evidence type="ECO:0000256" key="7">
    <source>
        <dbReference type="SAM" id="Coils"/>
    </source>
</evidence>
<evidence type="ECO:0000256" key="1">
    <source>
        <dbReference type="ARBA" id="ARBA00000085"/>
    </source>
</evidence>
<keyword evidence="3 6" id="KW-0597">Phosphoprotein</keyword>
<dbReference type="GO" id="GO:0000155">
    <property type="term" value="F:phosphorelay sensor kinase activity"/>
    <property type="evidence" value="ECO:0007669"/>
    <property type="project" value="TreeGrafter"/>
</dbReference>
<dbReference type="AlphaFoldDB" id="A0A8J6N079"/>
<dbReference type="PRINTS" id="PR00344">
    <property type="entry name" value="BCTRLSENSOR"/>
</dbReference>
<proteinExistence type="predicted"/>
<evidence type="ECO:0000256" key="5">
    <source>
        <dbReference type="ARBA" id="ARBA00023163"/>
    </source>
</evidence>